<dbReference type="PANTHER" id="PTHR36999:SF1">
    <property type="entry name" value="ISOCITRATE DEHYDROGENASE (NADP(+))"/>
    <property type="match status" value="1"/>
</dbReference>
<dbReference type="NCBIfam" id="TIGR00178">
    <property type="entry name" value="monomer_idh"/>
    <property type="match status" value="1"/>
</dbReference>
<keyword evidence="3" id="KW-0329">Glyoxylate bypass</keyword>
<evidence type="ECO:0000256" key="6">
    <source>
        <dbReference type="ARBA" id="ARBA00022842"/>
    </source>
</evidence>
<name>A0AAW3ZU10_9BACT</name>
<accession>A0AAW3ZU10</accession>
<dbReference type="Pfam" id="PF03971">
    <property type="entry name" value="IDH"/>
    <property type="match status" value="1"/>
</dbReference>
<evidence type="ECO:0000256" key="8">
    <source>
        <dbReference type="ARBA" id="ARBA00023002"/>
    </source>
</evidence>
<keyword evidence="5" id="KW-0479">Metal-binding</keyword>
<dbReference type="Proteomes" id="UP000650616">
    <property type="component" value="Unassembled WGS sequence"/>
</dbReference>
<dbReference type="SUPFAM" id="SSF53659">
    <property type="entry name" value="Isocitrate/Isopropylmalate dehydrogenase-like"/>
    <property type="match status" value="1"/>
</dbReference>
<dbReference type="AlphaFoldDB" id="A0AAW3ZU10"/>
<dbReference type="InterPro" id="IPR004436">
    <property type="entry name" value="Isocitrate_DH_NADP_mono"/>
</dbReference>
<keyword evidence="12" id="KW-1185">Reference proteome</keyword>
<evidence type="ECO:0000256" key="7">
    <source>
        <dbReference type="ARBA" id="ARBA00022857"/>
    </source>
</evidence>
<evidence type="ECO:0000256" key="2">
    <source>
        <dbReference type="ARBA" id="ARBA00013013"/>
    </source>
</evidence>
<gene>
    <name evidence="11" type="ORF">CCAL9337_04485</name>
</gene>
<dbReference type="EMBL" id="LIWG01000004">
    <property type="protein sequence ID" value="MBE3607989.1"/>
    <property type="molecule type" value="Genomic_DNA"/>
</dbReference>
<dbReference type="Gene3D" id="3.40.718.10">
    <property type="entry name" value="Isopropylmalate Dehydrogenase"/>
    <property type="match status" value="1"/>
</dbReference>
<comment type="catalytic activity">
    <reaction evidence="9">
        <text>D-threo-isocitrate + NADP(+) = 2-oxoglutarate + CO2 + NADPH</text>
        <dbReference type="Rhea" id="RHEA:19629"/>
        <dbReference type="ChEBI" id="CHEBI:15562"/>
        <dbReference type="ChEBI" id="CHEBI:16526"/>
        <dbReference type="ChEBI" id="CHEBI:16810"/>
        <dbReference type="ChEBI" id="CHEBI:57783"/>
        <dbReference type="ChEBI" id="CHEBI:58349"/>
        <dbReference type="EC" id="1.1.1.42"/>
    </reaction>
</comment>
<keyword evidence="8 11" id="KW-0560">Oxidoreductase</keyword>
<dbReference type="GO" id="GO:0004450">
    <property type="term" value="F:isocitrate dehydrogenase (NADP+) activity"/>
    <property type="evidence" value="ECO:0007669"/>
    <property type="project" value="UniProtKB-EC"/>
</dbReference>
<comment type="caution">
    <text evidence="11">The sequence shown here is derived from an EMBL/GenBank/DDBJ whole genome shotgun (WGS) entry which is preliminary data.</text>
</comment>
<evidence type="ECO:0000313" key="11">
    <source>
        <dbReference type="EMBL" id="MBE3607989.1"/>
    </source>
</evidence>
<evidence type="ECO:0000313" key="12">
    <source>
        <dbReference type="Proteomes" id="UP000650616"/>
    </source>
</evidence>
<keyword evidence="6" id="KW-0460">Magnesium</keyword>
<evidence type="ECO:0000256" key="5">
    <source>
        <dbReference type="ARBA" id="ARBA00022723"/>
    </source>
</evidence>
<keyword evidence="4" id="KW-0816">Tricarboxylic acid cycle</keyword>
<dbReference type="RefSeq" id="WP_170016071.1">
    <property type="nucleotide sequence ID" value="NZ_CP012545.1"/>
</dbReference>
<keyword evidence="7" id="KW-0521">NADP</keyword>
<dbReference type="GO" id="GO:0006097">
    <property type="term" value="P:glyoxylate cycle"/>
    <property type="evidence" value="ECO:0007669"/>
    <property type="project" value="UniProtKB-KW"/>
</dbReference>
<dbReference type="GO" id="GO:0006099">
    <property type="term" value="P:tricarboxylic acid cycle"/>
    <property type="evidence" value="ECO:0007669"/>
    <property type="project" value="UniProtKB-KW"/>
</dbReference>
<sequence>MSEIIWTKTDEAPLFSSYSLLPILQSFLSKAGIKISQKDISLAGRILAEFSDILANKHENALELLGELTKSADANIIKLPNISATLPQLNAAISELRSKGFDLPLYPNEIKTKEDEEIAKKYAKIIGSAVNPVLRQGNSDRRCVKAVKDYARANPHSTGEWDKNVKTRVAHMQDGDFYANEESIISKKDDVYTINFINKNGEKTKLKELEILKDEIIDASFMSVKKLDKFYQDAFKSAKDDDLLVSLHLKATMMKVSDPAIFGHAIKIFFNKAFDEFGEIFKSLEINENNGLKDIFAKISTLKETERNRIKAKFDEIFTSSASVAMVNSAQGVTNFHVPNDTIIDASMPAMIRNSGTMYDKNGEPKETLAIIPDKTYATLYQACINNLKEKGSLDVTKIGSVSNVGLMAKKAEEYGSHDKTFIAKDDGEFIVVDKDDKEVFKFNVQSGDIFRMTQAKDDAIKSWIDLALNRGKITGEPLVFWLDENRAHDRNLKSKIDLLKFENAGVKYEILNYEKACEKCLDIIREGKNVIGVTGNVLRDYLTDLFPILELGTSSKMLSVVPLLCGGGMFETGAGGTAPVLVKELIEQNHLIWDSLGEYLALIASLEHLANSKSNKNAKILAKTLDGAVNLYLKNNKSPQMGVKNPDTRASHYYLALYWAQELKNSELGKEFTNLADDLLANEAKILNELCEIQGDGVDFGGYFYPDEQKSSNIMRPSQTLNKIIG</sequence>
<comment type="cofactor">
    <cofactor evidence="1">
        <name>Mg(2+)</name>
        <dbReference type="ChEBI" id="CHEBI:18420"/>
    </cofactor>
</comment>
<evidence type="ECO:0000256" key="3">
    <source>
        <dbReference type="ARBA" id="ARBA00022435"/>
    </source>
</evidence>
<comment type="similarity">
    <text evidence="10">Belongs to the monomeric-type IDH family.</text>
</comment>
<evidence type="ECO:0000256" key="9">
    <source>
        <dbReference type="ARBA" id="ARBA00023554"/>
    </source>
</evidence>
<reference evidence="11 12" key="1">
    <citation type="submission" date="2015-08" db="EMBL/GenBank/DDBJ databases">
        <title>Comparative genomics of the Campylobacter concisus group.</title>
        <authorList>
            <person name="Yee E."/>
            <person name="Chapman M.H."/>
            <person name="Huynh S."/>
            <person name="Bono J.L."/>
            <person name="On S.L."/>
            <person name="St Leger J."/>
            <person name="Foster G."/>
            <person name="Parker C.T."/>
            <person name="Miller W.G."/>
        </authorList>
    </citation>
    <scope>NUCLEOTIDE SEQUENCE [LARGE SCALE GENOMIC DNA]</scope>
    <source>
        <strain evidence="11 12">RM9337</strain>
    </source>
</reference>
<evidence type="ECO:0000256" key="10">
    <source>
        <dbReference type="ARBA" id="ARBA00046318"/>
    </source>
</evidence>
<dbReference type="EC" id="1.1.1.42" evidence="2"/>
<evidence type="ECO:0000256" key="4">
    <source>
        <dbReference type="ARBA" id="ARBA00022532"/>
    </source>
</evidence>
<evidence type="ECO:0000256" key="1">
    <source>
        <dbReference type="ARBA" id="ARBA00001946"/>
    </source>
</evidence>
<dbReference type="GO" id="GO:0046872">
    <property type="term" value="F:metal ion binding"/>
    <property type="evidence" value="ECO:0007669"/>
    <property type="project" value="UniProtKB-KW"/>
</dbReference>
<protein>
    <recommendedName>
        <fullName evidence="2">isocitrate dehydrogenase (NADP(+))</fullName>
        <ecNumber evidence="2">1.1.1.42</ecNumber>
    </recommendedName>
</protein>
<dbReference type="PANTHER" id="PTHR36999">
    <property type="entry name" value="ISOCITRATE DEHYDROGENASE [NADP]"/>
    <property type="match status" value="1"/>
</dbReference>
<organism evidence="11 12">
    <name type="scientific">Campylobacter californiensis</name>
    <dbReference type="NCBI Taxonomy" id="1032243"/>
    <lineage>
        <taxon>Bacteria</taxon>
        <taxon>Pseudomonadati</taxon>
        <taxon>Campylobacterota</taxon>
        <taxon>Epsilonproteobacteria</taxon>
        <taxon>Campylobacterales</taxon>
        <taxon>Campylobacteraceae</taxon>
        <taxon>Campylobacter</taxon>
    </lineage>
</organism>
<proteinExistence type="inferred from homology"/>